<dbReference type="eggNOG" id="KOG1918">
    <property type="taxonomic scope" value="Eukaryota"/>
</dbReference>
<keyword evidence="6" id="KW-1185">Reference proteome</keyword>
<dbReference type="InterPro" id="IPR011257">
    <property type="entry name" value="DNA_glycosylase"/>
</dbReference>
<sequence length="334" mass="37796">MVAVTRAKSTTPGSVNKILTTNTVKNVIVKKTVVKKKTVIKKKPALTKTRSDLEDLLQDVSIPDDLALPEEYVAYHTPEFISGIEHILQVDRSLYPAIVHANFPRFSKTESDKPKDVICHYWYSLIASVISQQVSGASARAIEARFKALFNGEKPTPEITLKFSFDQLRSAGLSNMKAKYVESISQAFADPNCKLTHLEFYENSSLEEIVDELVKLKGIGVWSAKMFSIFTLGEMDVFAEDDLGIARGMAKYLTRRPDLMKEIKQACADDEAIQVWLKRKAKFAKNDSKRNWNPVHDAYVEFASRKFAPHRTALMMIMWRLGSTNIEVLEKLDE</sequence>
<dbReference type="InParanoid" id="G3AKH0"/>
<dbReference type="Proteomes" id="UP000000709">
    <property type="component" value="Unassembled WGS sequence"/>
</dbReference>
<dbReference type="SUPFAM" id="SSF48150">
    <property type="entry name" value="DNA-glycosylase"/>
    <property type="match status" value="1"/>
</dbReference>
<dbReference type="EMBL" id="GL996501">
    <property type="protein sequence ID" value="EGW32927.1"/>
    <property type="molecule type" value="Genomic_DNA"/>
</dbReference>
<dbReference type="AlphaFoldDB" id="G3AKH0"/>
<dbReference type="HOGENOM" id="CLU_000445_72_4_1"/>
<keyword evidence="2" id="KW-0227">DNA damage</keyword>
<dbReference type="KEGG" id="spaa:SPAPADRAFT_60271"/>
<dbReference type="GeneID" id="18873308"/>
<protein>
    <submittedName>
        <fullName evidence="5">3-methyladenine DNA glycosylase</fullName>
    </submittedName>
</protein>
<dbReference type="STRING" id="619300.G3AKH0"/>
<dbReference type="PROSITE" id="PS00516">
    <property type="entry name" value="ALKYLBASE_DNA_GLYCOS"/>
    <property type="match status" value="1"/>
</dbReference>
<name>G3AKH0_SPAPN</name>
<keyword evidence="3" id="KW-0234">DNA repair</keyword>
<gene>
    <name evidence="5" type="ORF">SPAPADRAFT_60271</name>
</gene>
<dbReference type="InterPro" id="IPR003265">
    <property type="entry name" value="HhH-GPD_domain"/>
</dbReference>
<dbReference type="PANTHER" id="PTHR43003:SF5">
    <property type="entry name" value="DNA-3-METHYLADENINE GLYCOSYLASE"/>
    <property type="match status" value="1"/>
</dbReference>
<reference evidence="5 6" key="1">
    <citation type="journal article" date="2011" name="Proc. Natl. Acad. Sci. U.S.A.">
        <title>Comparative genomics of xylose-fermenting fungi for enhanced biofuel production.</title>
        <authorList>
            <person name="Wohlbach D.J."/>
            <person name="Kuo A."/>
            <person name="Sato T.K."/>
            <person name="Potts K.M."/>
            <person name="Salamov A.A."/>
            <person name="LaButti K.M."/>
            <person name="Sun H."/>
            <person name="Clum A."/>
            <person name="Pangilinan J.L."/>
            <person name="Lindquist E.A."/>
            <person name="Lucas S."/>
            <person name="Lapidus A."/>
            <person name="Jin M."/>
            <person name="Gunawan C."/>
            <person name="Balan V."/>
            <person name="Dale B.E."/>
            <person name="Jeffries T.W."/>
            <person name="Zinkel R."/>
            <person name="Barry K.W."/>
            <person name="Grigoriev I.V."/>
            <person name="Gasch A.P."/>
        </authorList>
    </citation>
    <scope>NUCLEOTIDE SEQUENCE [LARGE SCALE GENOMIC DNA]</scope>
    <source>
        <strain evidence="6">NRRL Y-27907 / 11-Y1</strain>
    </source>
</reference>
<evidence type="ECO:0000256" key="2">
    <source>
        <dbReference type="ARBA" id="ARBA00022763"/>
    </source>
</evidence>
<evidence type="ECO:0000313" key="5">
    <source>
        <dbReference type="EMBL" id="EGW32927.1"/>
    </source>
</evidence>
<accession>G3AKH0</accession>
<dbReference type="GO" id="GO:0006307">
    <property type="term" value="P:DNA alkylation repair"/>
    <property type="evidence" value="ECO:0007669"/>
    <property type="project" value="TreeGrafter"/>
</dbReference>
<dbReference type="InterPro" id="IPR000035">
    <property type="entry name" value="Alkylbase_DNA_glycsylse_CS"/>
</dbReference>
<evidence type="ECO:0000256" key="3">
    <source>
        <dbReference type="ARBA" id="ARBA00023204"/>
    </source>
</evidence>
<proteinExistence type="inferred from homology"/>
<dbReference type="CDD" id="cd00056">
    <property type="entry name" value="ENDO3c"/>
    <property type="match status" value="1"/>
</dbReference>
<evidence type="ECO:0000313" key="6">
    <source>
        <dbReference type="Proteomes" id="UP000000709"/>
    </source>
</evidence>
<organism evidence="6">
    <name type="scientific">Spathaspora passalidarum (strain NRRL Y-27907 / 11-Y1)</name>
    <dbReference type="NCBI Taxonomy" id="619300"/>
    <lineage>
        <taxon>Eukaryota</taxon>
        <taxon>Fungi</taxon>
        <taxon>Dikarya</taxon>
        <taxon>Ascomycota</taxon>
        <taxon>Saccharomycotina</taxon>
        <taxon>Pichiomycetes</taxon>
        <taxon>Debaryomycetaceae</taxon>
        <taxon>Spathaspora</taxon>
    </lineage>
</organism>
<dbReference type="OrthoDB" id="415889at2759"/>
<dbReference type="RefSeq" id="XP_007374442.1">
    <property type="nucleotide sequence ID" value="XM_007374380.1"/>
</dbReference>
<dbReference type="GO" id="GO:0005634">
    <property type="term" value="C:nucleus"/>
    <property type="evidence" value="ECO:0007669"/>
    <property type="project" value="TreeGrafter"/>
</dbReference>
<dbReference type="GO" id="GO:0008725">
    <property type="term" value="F:DNA-3-methyladenine glycosylase activity"/>
    <property type="evidence" value="ECO:0007669"/>
    <property type="project" value="TreeGrafter"/>
</dbReference>
<dbReference type="SMART" id="SM00478">
    <property type="entry name" value="ENDO3c"/>
    <property type="match status" value="1"/>
</dbReference>
<comment type="similarity">
    <text evidence="1">Belongs to the alkylbase DNA glycosidase AlkA family.</text>
</comment>
<feature type="domain" description="HhH-GPD" evidence="4">
    <location>
        <begin position="130"/>
        <end position="286"/>
    </location>
</feature>
<dbReference type="FunFam" id="1.10.340.30:FF:000004">
    <property type="entry name" value="DNA-3-methyladenine glycosylase II"/>
    <property type="match status" value="1"/>
</dbReference>
<dbReference type="GO" id="GO:0006285">
    <property type="term" value="P:base-excision repair, AP site formation"/>
    <property type="evidence" value="ECO:0007669"/>
    <property type="project" value="TreeGrafter"/>
</dbReference>
<dbReference type="PANTHER" id="PTHR43003">
    <property type="entry name" value="DNA-3-METHYLADENINE GLYCOSYLASE"/>
    <property type="match status" value="1"/>
</dbReference>
<dbReference type="Pfam" id="PF00730">
    <property type="entry name" value="HhH-GPD"/>
    <property type="match status" value="1"/>
</dbReference>
<dbReference type="InterPro" id="IPR051912">
    <property type="entry name" value="Alkylbase_DNA_Glycosylase/TA"/>
</dbReference>
<dbReference type="FunCoup" id="G3AKH0">
    <property type="interactions" value="64"/>
</dbReference>
<evidence type="ECO:0000256" key="1">
    <source>
        <dbReference type="ARBA" id="ARBA00010817"/>
    </source>
</evidence>
<dbReference type="Gene3D" id="1.10.1670.40">
    <property type="match status" value="1"/>
</dbReference>
<dbReference type="Gene3D" id="1.10.340.30">
    <property type="entry name" value="Hypothetical protein, domain 2"/>
    <property type="match status" value="1"/>
</dbReference>
<evidence type="ECO:0000259" key="4">
    <source>
        <dbReference type="SMART" id="SM00478"/>
    </source>
</evidence>
<dbReference type="OMA" id="FMFILWR"/>
<dbReference type="GO" id="GO:0043916">
    <property type="term" value="F:DNA-7-methylguanine glycosylase activity"/>
    <property type="evidence" value="ECO:0007669"/>
    <property type="project" value="TreeGrafter"/>
</dbReference>
<dbReference type="GO" id="GO:0032993">
    <property type="term" value="C:protein-DNA complex"/>
    <property type="evidence" value="ECO:0007669"/>
    <property type="project" value="TreeGrafter"/>
</dbReference>
<dbReference type="GO" id="GO:0032131">
    <property type="term" value="F:alkylated DNA binding"/>
    <property type="evidence" value="ECO:0007669"/>
    <property type="project" value="TreeGrafter"/>
</dbReference>